<keyword evidence="7 10" id="KW-0472">Membrane</keyword>
<dbReference type="EMBL" id="BDOQ01000018">
    <property type="protein sequence ID" value="GBG15424.1"/>
    <property type="molecule type" value="Genomic_DNA"/>
</dbReference>
<comment type="similarity">
    <text evidence="2 10 11">Belongs to the TonB-dependent receptor family.</text>
</comment>
<keyword evidence="16" id="KW-1185">Reference proteome</keyword>
<evidence type="ECO:0000256" key="11">
    <source>
        <dbReference type="RuleBase" id="RU003357"/>
    </source>
</evidence>
<name>A0A2R5FH24_9PROT</name>
<feature type="domain" description="TonB-dependent receptor-like beta-barrel" evidence="13">
    <location>
        <begin position="194"/>
        <end position="636"/>
    </location>
</feature>
<dbReference type="InterPro" id="IPR010100">
    <property type="entry name" value="TonB-dep_Cu_rcpt"/>
</dbReference>
<feature type="domain" description="TonB-dependent receptor plug" evidence="14">
    <location>
        <begin position="55"/>
        <end position="141"/>
    </location>
</feature>
<dbReference type="PANTHER" id="PTHR30069:SF49">
    <property type="entry name" value="OUTER MEMBRANE PROTEIN C"/>
    <property type="match status" value="1"/>
</dbReference>
<dbReference type="InterPro" id="IPR036942">
    <property type="entry name" value="Beta-barrel_TonB_sf"/>
</dbReference>
<evidence type="ECO:0000256" key="3">
    <source>
        <dbReference type="ARBA" id="ARBA00022448"/>
    </source>
</evidence>
<evidence type="ECO:0000256" key="6">
    <source>
        <dbReference type="ARBA" id="ARBA00023077"/>
    </source>
</evidence>
<feature type="signal peptide" evidence="12">
    <location>
        <begin position="1"/>
        <end position="22"/>
    </location>
</feature>
<protein>
    <submittedName>
        <fullName evidence="15">Iron complex outermembrane recepter protein</fullName>
    </submittedName>
</protein>
<reference evidence="15 16" key="1">
    <citation type="journal article" date="2018" name="Environ. Microbiol.">
        <title>Isolation and genomic characterization of Novimethylophilus kurashikiensis gen. nov. sp. nov., a new lanthanide-dependent methylotrophic species of Methylophilaceae.</title>
        <authorList>
            <person name="Lv H."/>
            <person name="Sahin N."/>
            <person name="Tani A."/>
        </authorList>
    </citation>
    <scope>NUCLEOTIDE SEQUENCE [LARGE SCALE GENOMIC DNA]</scope>
    <source>
        <strain evidence="15 16">La2-4</strain>
    </source>
</reference>
<keyword evidence="3 10" id="KW-0813">Transport</keyword>
<dbReference type="PROSITE" id="PS52016">
    <property type="entry name" value="TONB_DEPENDENT_REC_3"/>
    <property type="match status" value="1"/>
</dbReference>
<gene>
    <name evidence="15" type="primary">fhuA</name>
    <name evidence="15" type="ORF">NMK_3031</name>
</gene>
<evidence type="ECO:0000256" key="1">
    <source>
        <dbReference type="ARBA" id="ARBA00004571"/>
    </source>
</evidence>
<keyword evidence="6 11" id="KW-0798">TonB box</keyword>
<evidence type="ECO:0000259" key="14">
    <source>
        <dbReference type="Pfam" id="PF07715"/>
    </source>
</evidence>
<dbReference type="GO" id="GO:0044718">
    <property type="term" value="P:siderophore transmembrane transport"/>
    <property type="evidence" value="ECO:0007669"/>
    <property type="project" value="TreeGrafter"/>
</dbReference>
<dbReference type="SUPFAM" id="SSF56935">
    <property type="entry name" value="Porins"/>
    <property type="match status" value="1"/>
</dbReference>
<proteinExistence type="inferred from homology"/>
<dbReference type="Pfam" id="PF00593">
    <property type="entry name" value="TonB_dep_Rec_b-barrel"/>
    <property type="match status" value="1"/>
</dbReference>
<keyword evidence="12" id="KW-0732">Signal</keyword>
<evidence type="ECO:0000256" key="7">
    <source>
        <dbReference type="ARBA" id="ARBA00023136"/>
    </source>
</evidence>
<organism evidence="15 16">
    <name type="scientific">Novimethylophilus kurashikiensis</name>
    <dbReference type="NCBI Taxonomy" id="1825523"/>
    <lineage>
        <taxon>Bacteria</taxon>
        <taxon>Pseudomonadati</taxon>
        <taxon>Pseudomonadota</taxon>
        <taxon>Betaproteobacteria</taxon>
        <taxon>Nitrosomonadales</taxon>
        <taxon>Methylophilaceae</taxon>
        <taxon>Novimethylophilus</taxon>
    </lineage>
</organism>
<evidence type="ECO:0000313" key="16">
    <source>
        <dbReference type="Proteomes" id="UP000245081"/>
    </source>
</evidence>
<dbReference type="GO" id="GO:0015344">
    <property type="term" value="F:siderophore uptake transmembrane transporter activity"/>
    <property type="evidence" value="ECO:0007669"/>
    <property type="project" value="TreeGrafter"/>
</dbReference>
<dbReference type="OrthoDB" id="9795928at2"/>
<evidence type="ECO:0000259" key="13">
    <source>
        <dbReference type="Pfam" id="PF00593"/>
    </source>
</evidence>
<dbReference type="GO" id="GO:0009279">
    <property type="term" value="C:cell outer membrane"/>
    <property type="evidence" value="ECO:0007669"/>
    <property type="project" value="UniProtKB-SubCell"/>
</dbReference>
<dbReference type="Gene3D" id="2.170.130.10">
    <property type="entry name" value="TonB-dependent receptor, plug domain"/>
    <property type="match status" value="1"/>
</dbReference>
<evidence type="ECO:0000256" key="5">
    <source>
        <dbReference type="ARBA" id="ARBA00022692"/>
    </source>
</evidence>
<evidence type="ECO:0000256" key="4">
    <source>
        <dbReference type="ARBA" id="ARBA00022452"/>
    </source>
</evidence>
<keyword evidence="8" id="KW-0675">Receptor</keyword>
<dbReference type="Proteomes" id="UP000245081">
    <property type="component" value="Unassembled WGS sequence"/>
</dbReference>
<dbReference type="PANTHER" id="PTHR30069">
    <property type="entry name" value="TONB-DEPENDENT OUTER MEMBRANE RECEPTOR"/>
    <property type="match status" value="1"/>
</dbReference>
<dbReference type="Pfam" id="PF07715">
    <property type="entry name" value="Plug"/>
    <property type="match status" value="1"/>
</dbReference>
<dbReference type="InterPro" id="IPR037066">
    <property type="entry name" value="Plug_dom_sf"/>
</dbReference>
<keyword evidence="9 10" id="KW-0998">Cell outer membrane</keyword>
<dbReference type="InterPro" id="IPR000531">
    <property type="entry name" value="Beta-barrel_TonB"/>
</dbReference>
<evidence type="ECO:0000313" key="15">
    <source>
        <dbReference type="EMBL" id="GBG15424.1"/>
    </source>
</evidence>
<accession>A0A2R5FH24</accession>
<dbReference type="AlphaFoldDB" id="A0A2R5FH24"/>
<dbReference type="RefSeq" id="WP_109016568.1">
    <property type="nucleotide sequence ID" value="NZ_BDOQ01000018.1"/>
</dbReference>
<sequence length="676" mass="74361">MKFTFRPLTLAVLFALPAYAHAETLTTDDVVVTAAHTEQPLKIETDAKAPRQPVPAHDGADYLKTIPGFDVIRKGGSDGDPVFRGMAGSRLGILLDGEQILGGCGGRMDPPTAYIFPETYDRITVLKGPQTVLYAPGSSAATVLFERNIKREAGWHGHGALTLGSFGRNDELAQVRGGTENFFVEGTGSRSHSGNYEDGNGREVHSRYTRWSEGIRFGLTPDDNTQLTVAANRSNGQAAYADRSVDGSKFERENYDIKFRKQNLSDVVESVEAQGYYNYIDHVMDNYTLRPATGMKTAMNPDRETKGGRVAVKLALAPQTHATLGADYQTNQHTGRMTMNETMMPYEDMPRVDDAKSRNYGIFGELAHDLTQHDRVIGGLRLDRWQANDQRADISINMMSTVANPTAGKERSRTLTSGFGRFEHDLEGTPATVYAGLGHTERFPDYWELISKESATSFSAFDTKPEKTTQLDIGTLFTLGRLSVSLSGFYSNIDDYILIQSNYVKPMGMMGTRTTTIVRNVDATTWGGELGASYKLTDTWKLDGSLAYVRGENDTDDRPLAQMTPLEGRLGVNYDDKTWSFGSLLRLVAKQDRVAVDQGNIVGQDIGKTGGFAVFSVNGGWRPKQGLLIAAGVDNLFDKNYAEHISRAGSMLAGFTQTTRINEPGRMVWVKGTLDF</sequence>
<keyword evidence="4 10" id="KW-1134">Transmembrane beta strand</keyword>
<dbReference type="CDD" id="cd01347">
    <property type="entry name" value="ligand_gated_channel"/>
    <property type="match status" value="1"/>
</dbReference>
<dbReference type="Gene3D" id="2.40.170.20">
    <property type="entry name" value="TonB-dependent receptor, beta-barrel domain"/>
    <property type="match status" value="1"/>
</dbReference>
<dbReference type="InterPro" id="IPR012910">
    <property type="entry name" value="Plug_dom"/>
</dbReference>
<dbReference type="InterPro" id="IPR039426">
    <property type="entry name" value="TonB-dep_rcpt-like"/>
</dbReference>
<comment type="subcellular location">
    <subcellularLocation>
        <location evidence="1 10">Cell outer membrane</location>
        <topology evidence="1 10">Multi-pass membrane protein</topology>
    </subcellularLocation>
</comment>
<keyword evidence="5 10" id="KW-0812">Transmembrane</keyword>
<evidence type="ECO:0000256" key="9">
    <source>
        <dbReference type="ARBA" id="ARBA00023237"/>
    </source>
</evidence>
<evidence type="ECO:0000256" key="2">
    <source>
        <dbReference type="ARBA" id="ARBA00009810"/>
    </source>
</evidence>
<comment type="caution">
    <text evidence="15">The sequence shown here is derived from an EMBL/GenBank/DDBJ whole genome shotgun (WGS) entry which is preliminary data.</text>
</comment>
<dbReference type="NCBIfam" id="TIGR01778">
    <property type="entry name" value="TonB-copper"/>
    <property type="match status" value="1"/>
</dbReference>
<evidence type="ECO:0000256" key="12">
    <source>
        <dbReference type="SAM" id="SignalP"/>
    </source>
</evidence>
<evidence type="ECO:0000256" key="8">
    <source>
        <dbReference type="ARBA" id="ARBA00023170"/>
    </source>
</evidence>
<evidence type="ECO:0000256" key="10">
    <source>
        <dbReference type="PROSITE-ProRule" id="PRU01360"/>
    </source>
</evidence>
<feature type="chain" id="PRO_5015323559" evidence="12">
    <location>
        <begin position="23"/>
        <end position="676"/>
    </location>
</feature>